<evidence type="ECO:0000313" key="7">
    <source>
        <dbReference type="EMBL" id="KAK7400587.1"/>
    </source>
</evidence>
<dbReference type="InterPro" id="IPR011598">
    <property type="entry name" value="bHLH_dom"/>
</dbReference>
<dbReference type="GO" id="GO:0000981">
    <property type="term" value="F:DNA-binding transcription factor activity, RNA polymerase II-specific"/>
    <property type="evidence" value="ECO:0007669"/>
    <property type="project" value="TreeGrafter"/>
</dbReference>
<dbReference type="PROSITE" id="PS50888">
    <property type="entry name" value="BHLH"/>
    <property type="match status" value="1"/>
</dbReference>
<dbReference type="Proteomes" id="UP001386955">
    <property type="component" value="Unassembled WGS sequence"/>
</dbReference>
<keyword evidence="5" id="KW-0175">Coiled coil</keyword>
<dbReference type="AlphaFoldDB" id="A0AAN9SMF5"/>
<dbReference type="PANTHER" id="PTHR13935:SF90">
    <property type="entry name" value="TRANSCRIPTION FACTOR BHLH162"/>
    <property type="match status" value="1"/>
</dbReference>
<dbReference type="InterPro" id="IPR015660">
    <property type="entry name" value="MASH1/Ascl1a-like"/>
</dbReference>
<evidence type="ECO:0000256" key="4">
    <source>
        <dbReference type="ARBA" id="ARBA00023242"/>
    </source>
</evidence>
<dbReference type="Pfam" id="PF00010">
    <property type="entry name" value="HLH"/>
    <property type="match status" value="1"/>
</dbReference>
<dbReference type="SUPFAM" id="SSF47459">
    <property type="entry name" value="HLH, helix-loop-helix DNA-binding domain"/>
    <property type="match status" value="1"/>
</dbReference>
<dbReference type="InterPro" id="IPR036638">
    <property type="entry name" value="HLH_DNA-bd_sf"/>
</dbReference>
<keyword evidence="4" id="KW-0539">Nucleus</keyword>
<keyword evidence="3" id="KW-0804">Transcription</keyword>
<keyword evidence="2" id="KW-0805">Transcription regulation</keyword>
<dbReference type="EMBL" id="JAYMYS010000003">
    <property type="protein sequence ID" value="KAK7400587.1"/>
    <property type="molecule type" value="Genomic_DNA"/>
</dbReference>
<comment type="caution">
    <text evidence="7">The sequence shown here is derived from an EMBL/GenBank/DDBJ whole genome shotgun (WGS) entry which is preliminary data.</text>
</comment>
<evidence type="ECO:0000256" key="2">
    <source>
        <dbReference type="ARBA" id="ARBA00023015"/>
    </source>
</evidence>
<protein>
    <recommendedName>
        <fullName evidence="6">BHLH domain-containing protein</fullName>
    </recommendedName>
</protein>
<comment type="subcellular location">
    <subcellularLocation>
        <location evidence="1">Nucleus</location>
    </subcellularLocation>
</comment>
<feature type="coiled-coil region" evidence="5">
    <location>
        <begin position="49"/>
        <end position="83"/>
    </location>
</feature>
<reference evidence="7 8" key="1">
    <citation type="submission" date="2024-01" db="EMBL/GenBank/DDBJ databases">
        <title>The genomes of 5 underutilized Papilionoideae crops provide insights into root nodulation and disease resistanc.</title>
        <authorList>
            <person name="Jiang F."/>
        </authorList>
    </citation>
    <scope>NUCLEOTIDE SEQUENCE [LARGE SCALE GENOMIC DNA]</scope>
    <source>
        <strain evidence="7">DUOXIRENSHENG_FW03</strain>
        <tissue evidence="7">Leaves</tissue>
    </source>
</reference>
<dbReference type="Gene3D" id="4.10.280.10">
    <property type="entry name" value="Helix-loop-helix DNA-binding domain"/>
    <property type="match status" value="1"/>
</dbReference>
<dbReference type="PANTHER" id="PTHR13935">
    <property type="entry name" value="ACHAETE-SCUTE TRANSCRIPTION FACTOR-RELATED"/>
    <property type="match status" value="1"/>
</dbReference>
<organism evidence="7 8">
    <name type="scientific">Psophocarpus tetragonolobus</name>
    <name type="common">Winged bean</name>
    <name type="synonym">Dolichos tetragonolobus</name>
    <dbReference type="NCBI Taxonomy" id="3891"/>
    <lineage>
        <taxon>Eukaryota</taxon>
        <taxon>Viridiplantae</taxon>
        <taxon>Streptophyta</taxon>
        <taxon>Embryophyta</taxon>
        <taxon>Tracheophyta</taxon>
        <taxon>Spermatophyta</taxon>
        <taxon>Magnoliopsida</taxon>
        <taxon>eudicotyledons</taxon>
        <taxon>Gunneridae</taxon>
        <taxon>Pentapetalae</taxon>
        <taxon>rosids</taxon>
        <taxon>fabids</taxon>
        <taxon>Fabales</taxon>
        <taxon>Fabaceae</taxon>
        <taxon>Papilionoideae</taxon>
        <taxon>50 kb inversion clade</taxon>
        <taxon>NPAAA clade</taxon>
        <taxon>indigoferoid/millettioid clade</taxon>
        <taxon>Phaseoleae</taxon>
        <taxon>Psophocarpus</taxon>
    </lineage>
</organism>
<evidence type="ECO:0000313" key="8">
    <source>
        <dbReference type="Proteomes" id="UP001386955"/>
    </source>
</evidence>
<accession>A0AAN9SMF5</accession>
<dbReference type="GO" id="GO:0090575">
    <property type="term" value="C:RNA polymerase II transcription regulator complex"/>
    <property type="evidence" value="ECO:0007669"/>
    <property type="project" value="TreeGrafter"/>
</dbReference>
<evidence type="ECO:0000256" key="3">
    <source>
        <dbReference type="ARBA" id="ARBA00023163"/>
    </source>
</evidence>
<name>A0AAN9SMF5_PSOTE</name>
<sequence>MENNPSSSKDVRKIIERNRRDQMKALFNQLKSVLPHKISREASSRPDQIDEATNYIKNLQIKLEKMKEKRNSLRDIIERSKNARINMGLKAPQLKIKQMGSAVEIVLITGLDCQFMFNDTIRILQEEGSDIVNVSYTIVENAVFHTTHCQIGESVNEAVRISEKLKHYINGGR</sequence>
<dbReference type="SMART" id="SM00353">
    <property type="entry name" value="HLH"/>
    <property type="match status" value="1"/>
</dbReference>
<feature type="domain" description="BHLH" evidence="6">
    <location>
        <begin position="7"/>
        <end position="59"/>
    </location>
</feature>
<evidence type="ECO:0000256" key="5">
    <source>
        <dbReference type="SAM" id="Coils"/>
    </source>
</evidence>
<dbReference type="GO" id="GO:0000977">
    <property type="term" value="F:RNA polymerase II transcription regulatory region sequence-specific DNA binding"/>
    <property type="evidence" value="ECO:0007669"/>
    <property type="project" value="TreeGrafter"/>
</dbReference>
<dbReference type="GO" id="GO:0046983">
    <property type="term" value="F:protein dimerization activity"/>
    <property type="evidence" value="ECO:0007669"/>
    <property type="project" value="InterPro"/>
</dbReference>
<keyword evidence="8" id="KW-1185">Reference proteome</keyword>
<gene>
    <name evidence="7" type="ORF">VNO78_11797</name>
</gene>
<proteinExistence type="predicted"/>
<evidence type="ECO:0000256" key="1">
    <source>
        <dbReference type="ARBA" id="ARBA00004123"/>
    </source>
</evidence>
<evidence type="ECO:0000259" key="6">
    <source>
        <dbReference type="PROSITE" id="PS50888"/>
    </source>
</evidence>